<dbReference type="OrthoDB" id="6277246at2759"/>
<keyword evidence="1" id="KW-0862">Zinc</keyword>
<feature type="region of interest" description="Disordered" evidence="2">
    <location>
        <begin position="155"/>
        <end position="177"/>
    </location>
</feature>
<evidence type="ECO:0000313" key="4">
    <source>
        <dbReference type="EMBL" id="PPQ95416.1"/>
    </source>
</evidence>
<dbReference type="GO" id="GO:0008270">
    <property type="term" value="F:zinc ion binding"/>
    <property type="evidence" value="ECO:0007669"/>
    <property type="project" value="UniProtKB-KW"/>
</dbReference>
<feature type="domain" description="C2H2-type" evidence="3">
    <location>
        <begin position="276"/>
        <end position="306"/>
    </location>
</feature>
<dbReference type="Proteomes" id="UP000284706">
    <property type="component" value="Unassembled WGS sequence"/>
</dbReference>
<keyword evidence="1" id="KW-0479">Metal-binding</keyword>
<protein>
    <recommendedName>
        <fullName evidence="3">C2H2-type domain-containing protein</fullName>
    </recommendedName>
</protein>
<keyword evidence="5" id="KW-1185">Reference proteome</keyword>
<dbReference type="InParanoid" id="A0A409XXF2"/>
<organism evidence="4 5">
    <name type="scientific">Gymnopilus dilepis</name>
    <dbReference type="NCBI Taxonomy" id="231916"/>
    <lineage>
        <taxon>Eukaryota</taxon>
        <taxon>Fungi</taxon>
        <taxon>Dikarya</taxon>
        <taxon>Basidiomycota</taxon>
        <taxon>Agaricomycotina</taxon>
        <taxon>Agaricomycetes</taxon>
        <taxon>Agaricomycetidae</taxon>
        <taxon>Agaricales</taxon>
        <taxon>Agaricineae</taxon>
        <taxon>Hymenogastraceae</taxon>
        <taxon>Gymnopilus</taxon>
    </lineage>
</organism>
<dbReference type="PROSITE" id="PS00028">
    <property type="entry name" value="ZINC_FINGER_C2H2_1"/>
    <property type="match status" value="1"/>
</dbReference>
<dbReference type="InterPro" id="IPR013087">
    <property type="entry name" value="Znf_C2H2_type"/>
</dbReference>
<gene>
    <name evidence="4" type="ORF">CVT26_008437</name>
</gene>
<evidence type="ECO:0000256" key="1">
    <source>
        <dbReference type="PROSITE-ProRule" id="PRU00042"/>
    </source>
</evidence>
<dbReference type="EMBL" id="NHYE01001426">
    <property type="protein sequence ID" value="PPQ95416.1"/>
    <property type="molecule type" value="Genomic_DNA"/>
</dbReference>
<dbReference type="PROSITE" id="PS50157">
    <property type="entry name" value="ZINC_FINGER_C2H2_2"/>
    <property type="match status" value="1"/>
</dbReference>
<name>A0A409XXF2_9AGAR</name>
<reference evidence="4 5" key="1">
    <citation type="journal article" date="2018" name="Evol. Lett.">
        <title>Horizontal gene cluster transfer increased hallucinogenic mushroom diversity.</title>
        <authorList>
            <person name="Reynolds H.T."/>
            <person name="Vijayakumar V."/>
            <person name="Gluck-Thaler E."/>
            <person name="Korotkin H.B."/>
            <person name="Matheny P.B."/>
            <person name="Slot J.C."/>
        </authorList>
    </citation>
    <scope>NUCLEOTIDE SEQUENCE [LARGE SCALE GENOMIC DNA]</scope>
    <source>
        <strain evidence="4 5">SRW20</strain>
    </source>
</reference>
<accession>A0A409XXF2</accession>
<dbReference type="SMART" id="SM00355">
    <property type="entry name" value="ZnF_C2H2"/>
    <property type="match status" value="3"/>
</dbReference>
<dbReference type="Gene3D" id="3.30.160.60">
    <property type="entry name" value="Classic Zinc Finger"/>
    <property type="match status" value="1"/>
</dbReference>
<keyword evidence="1" id="KW-0863">Zinc-finger</keyword>
<comment type="caution">
    <text evidence="4">The sequence shown here is derived from an EMBL/GenBank/DDBJ whole genome shotgun (WGS) entry which is preliminary data.</text>
</comment>
<proteinExistence type="predicted"/>
<dbReference type="AlphaFoldDB" id="A0A409XXF2"/>
<evidence type="ECO:0000313" key="5">
    <source>
        <dbReference type="Proteomes" id="UP000284706"/>
    </source>
</evidence>
<sequence>MALLIIYEIEQRRFPGQTLVKDNSSAPGPRGWFAYNNTALSGPVVYRPRHKHPQNRLERRRSISPYLSTPIRRSESLGGLVLELPSPPEFDDAPHMVIENVHRLPFCITSPAKPQPVIKIIPEYTLLYDEHAPSRAEEEDMDKFFFDPLSSDAEMSSVDSSPASSTTSSSASSVGFDSPCPKRKGFLFSRKEKKAPETPAVIDPHTCQYRIRSIFRVDGKPCGHVFTSAEDVVRHLSEVHKILRRNDSEGEGVCHWCLKDRTCLFRHITEKHLLRYHCPIEGCGRSYASRHRIMKHMRKTHEEHSTSSRYLARWAYAKLK</sequence>
<evidence type="ECO:0000256" key="2">
    <source>
        <dbReference type="SAM" id="MobiDB-lite"/>
    </source>
</evidence>
<evidence type="ECO:0000259" key="3">
    <source>
        <dbReference type="PROSITE" id="PS50157"/>
    </source>
</evidence>